<dbReference type="InterPro" id="IPR008979">
    <property type="entry name" value="Galactose-bd-like_sf"/>
</dbReference>
<keyword evidence="3" id="KW-0326">Glycosidase</keyword>
<dbReference type="InterPro" id="IPR036156">
    <property type="entry name" value="Beta-gal/glucu_dom_sf"/>
</dbReference>
<dbReference type="InterPro" id="IPR013783">
    <property type="entry name" value="Ig-like_fold"/>
</dbReference>
<reference evidence="8" key="1">
    <citation type="submission" date="2023-06" db="EMBL/GenBank/DDBJ databases">
        <title>Genome-scale phylogeny and comparative genomics of the fungal order Sordariales.</title>
        <authorList>
            <consortium name="Lawrence Berkeley National Laboratory"/>
            <person name="Hensen N."/>
            <person name="Bonometti L."/>
            <person name="Westerberg I."/>
            <person name="Brannstrom I.O."/>
            <person name="Guillou S."/>
            <person name="Cros-Aarteil S."/>
            <person name="Calhoun S."/>
            <person name="Haridas S."/>
            <person name="Kuo A."/>
            <person name="Mondo S."/>
            <person name="Pangilinan J."/>
            <person name="Riley R."/>
            <person name="Labutti K."/>
            <person name="Andreopoulos B."/>
            <person name="Lipzen A."/>
            <person name="Chen C."/>
            <person name="Yanf M."/>
            <person name="Daum C."/>
            <person name="Ng V."/>
            <person name="Clum A."/>
            <person name="Steindorff A."/>
            <person name="Ohm R."/>
            <person name="Martin F."/>
            <person name="Silar P."/>
            <person name="Natvig D."/>
            <person name="Lalanne C."/>
            <person name="Gautier V."/>
            <person name="Ament-Velasquez S.L."/>
            <person name="Kruys A."/>
            <person name="Hutchinson M.I."/>
            <person name="Powell A.J."/>
            <person name="Barry K."/>
            <person name="Miller A.N."/>
            <person name="Grigoriev I.V."/>
            <person name="Debuchy R."/>
            <person name="Gladieux P."/>
            <person name="Thoren M.H."/>
            <person name="Johannesson H."/>
        </authorList>
    </citation>
    <scope>NUCLEOTIDE SEQUENCE</scope>
    <source>
        <strain evidence="8">CBS 606.72</strain>
    </source>
</reference>
<feature type="signal peptide" evidence="4">
    <location>
        <begin position="1"/>
        <end position="18"/>
    </location>
</feature>
<feature type="domain" description="Glycoside hydrolase family 2 catalytic" evidence="6">
    <location>
        <begin position="359"/>
        <end position="478"/>
    </location>
</feature>
<protein>
    <submittedName>
        <fullName evidence="8">Glycoside hydrolase family 2 protein</fullName>
    </submittedName>
</protein>
<dbReference type="Pfam" id="PF02836">
    <property type="entry name" value="Glyco_hydro_2_C"/>
    <property type="match status" value="1"/>
</dbReference>
<feature type="domain" description="Glycoside hydrolase family 2 immunoglobulin-like beta-sandwich" evidence="5">
    <location>
        <begin position="265"/>
        <end position="317"/>
    </location>
</feature>
<evidence type="ECO:0000313" key="9">
    <source>
        <dbReference type="Proteomes" id="UP001175000"/>
    </source>
</evidence>
<organism evidence="8 9">
    <name type="scientific">Immersiella caudata</name>
    <dbReference type="NCBI Taxonomy" id="314043"/>
    <lineage>
        <taxon>Eukaryota</taxon>
        <taxon>Fungi</taxon>
        <taxon>Dikarya</taxon>
        <taxon>Ascomycota</taxon>
        <taxon>Pezizomycotina</taxon>
        <taxon>Sordariomycetes</taxon>
        <taxon>Sordariomycetidae</taxon>
        <taxon>Sordariales</taxon>
        <taxon>Lasiosphaeriaceae</taxon>
        <taxon>Immersiella</taxon>
    </lineage>
</organism>
<evidence type="ECO:0000313" key="8">
    <source>
        <dbReference type="EMBL" id="KAK0632901.1"/>
    </source>
</evidence>
<dbReference type="Gene3D" id="2.60.120.260">
    <property type="entry name" value="Galactose-binding domain-like"/>
    <property type="match status" value="1"/>
</dbReference>
<dbReference type="Gene3D" id="2.60.40.10">
    <property type="entry name" value="Immunoglobulins"/>
    <property type="match status" value="1"/>
</dbReference>
<evidence type="ECO:0000259" key="5">
    <source>
        <dbReference type="Pfam" id="PF00703"/>
    </source>
</evidence>
<feature type="domain" description="Beta-mannosidase-like galactose-binding" evidence="7">
    <location>
        <begin position="113"/>
        <end position="180"/>
    </location>
</feature>
<evidence type="ECO:0000256" key="1">
    <source>
        <dbReference type="ARBA" id="ARBA00007401"/>
    </source>
</evidence>
<sequence>MLTSFFVYFCLWNFSVVAQTGNETGPIPYRLQTPLLDTAWTNNFSTHPWPEHPRPLLRRESWQTLNGIWTYQPSSGGDDLATPPSLPLSQEILIPSCVESALSGIMSSGVMHMWFATSFAAPDGRNESERVILHFEAVDYETTVLLNGKRIGFNRGGFFRFSIDITENLKPDGPNDLQVSHVLVFVFDPTDDAAYHIPVGKQTRDPSHIFYTPCSGIWQTVWLETVPATFITSMDIAAGMDGTVSGTIYSSQNSSQPVNIAILGQSGKVLATYDGFSDQLFNFTATSPKLWSPDSPNLYDIVVSMGLDVVSSYTGFRTISSGIVKGVQRPLLNGKFVFQFGTLDQGYWPDGIYLPPSLEAMLFDLKLLKSLGMNMVRKHIKVEPDLFYQACDQLGLLVIQDMPSMPVGGSPSPSDQAEFERQLEIMVNEHKSYPSIVTWVIYNEGWGQITQPYHPEKQIAERIRKLDPTRLINAVTGWHDHGAGDFHDSHHYAEPQCGTPFYSRPGVPYDPSRIGFQGEFGGVGHVPELKNLWPVQKAVSSIPDTYELNEDLDAYNYRSHQLLDHLRDQVARFACSGAVWTQTTDVEGEVNGLVTYDRRVMRVKATQWKEDIQALYDAAEGRI</sequence>
<evidence type="ECO:0000256" key="4">
    <source>
        <dbReference type="SAM" id="SignalP"/>
    </source>
</evidence>
<keyword evidence="2 8" id="KW-0378">Hydrolase</keyword>
<dbReference type="InterPro" id="IPR017853">
    <property type="entry name" value="GH"/>
</dbReference>
<dbReference type="SUPFAM" id="SSF49303">
    <property type="entry name" value="beta-Galactosidase/glucuronidase domain"/>
    <property type="match status" value="1"/>
</dbReference>
<evidence type="ECO:0000259" key="6">
    <source>
        <dbReference type="Pfam" id="PF02836"/>
    </source>
</evidence>
<dbReference type="GO" id="GO:0004553">
    <property type="term" value="F:hydrolase activity, hydrolyzing O-glycosyl compounds"/>
    <property type="evidence" value="ECO:0007669"/>
    <property type="project" value="InterPro"/>
</dbReference>
<dbReference type="SUPFAM" id="SSF49785">
    <property type="entry name" value="Galactose-binding domain-like"/>
    <property type="match status" value="1"/>
</dbReference>
<evidence type="ECO:0000256" key="3">
    <source>
        <dbReference type="ARBA" id="ARBA00023295"/>
    </source>
</evidence>
<accession>A0AA40CBR2</accession>
<dbReference type="PANTHER" id="PTHR42732:SF2">
    <property type="entry name" value="BETA-MANNOSIDASE"/>
    <property type="match status" value="1"/>
</dbReference>
<feature type="chain" id="PRO_5041444538" evidence="4">
    <location>
        <begin position="19"/>
        <end position="623"/>
    </location>
</feature>
<name>A0AA40CBR2_9PEZI</name>
<dbReference type="InterPro" id="IPR054593">
    <property type="entry name" value="Beta-mannosidase-like_N2"/>
</dbReference>
<dbReference type="AlphaFoldDB" id="A0AA40CBR2"/>
<dbReference type="InterPro" id="IPR006103">
    <property type="entry name" value="Glyco_hydro_2_cat"/>
</dbReference>
<dbReference type="Pfam" id="PF00703">
    <property type="entry name" value="Glyco_hydro_2"/>
    <property type="match status" value="1"/>
</dbReference>
<dbReference type="GO" id="GO:0005975">
    <property type="term" value="P:carbohydrate metabolic process"/>
    <property type="evidence" value="ECO:0007669"/>
    <property type="project" value="InterPro"/>
</dbReference>
<dbReference type="InterPro" id="IPR006102">
    <property type="entry name" value="Ig-like_GH2"/>
</dbReference>
<gene>
    <name evidence="8" type="ORF">B0T14DRAFT_418507</name>
</gene>
<dbReference type="SUPFAM" id="SSF51445">
    <property type="entry name" value="(Trans)glycosidases"/>
    <property type="match status" value="1"/>
</dbReference>
<evidence type="ECO:0000256" key="2">
    <source>
        <dbReference type="ARBA" id="ARBA00022801"/>
    </source>
</evidence>
<dbReference type="InterPro" id="IPR051913">
    <property type="entry name" value="GH2_Domain-Containing"/>
</dbReference>
<dbReference type="Gene3D" id="3.20.20.80">
    <property type="entry name" value="Glycosidases"/>
    <property type="match status" value="1"/>
</dbReference>
<dbReference type="EMBL" id="JAULSU010000001">
    <property type="protein sequence ID" value="KAK0632901.1"/>
    <property type="molecule type" value="Genomic_DNA"/>
</dbReference>
<comment type="caution">
    <text evidence="8">The sequence shown here is derived from an EMBL/GenBank/DDBJ whole genome shotgun (WGS) entry which is preliminary data.</text>
</comment>
<keyword evidence="9" id="KW-1185">Reference proteome</keyword>
<dbReference type="Pfam" id="PF22666">
    <property type="entry name" value="Glyco_hydro_2_N2"/>
    <property type="match status" value="1"/>
</dbReference>
<dbReference type="Proteomes" id="UP001175000">
    <property type="component" value="Unassembled WGS sequence"/>
</dbReference>
<dbReference type="PANTHER" id="PTHR42732">
    <property type="entry name" value="BETA-GALACTOSIDASE"/>
    <property type="match status" value="1"/>
</dbReference>
<evidence type="ECO:0000259" key="7">
    <source>
        <dbReference type="Pfam" id="PF22666"/>
    </source>
</evidence>
<keyword evidence="4" id="KW-0732">Signal</keyword>
<comment type="similarity">
    <text evidence="1">Belongs to the glycosyl hydrolase 2 family.</text>
</comment>
<proteinExistence type="inferred from homology"/>